<accession>A0A7W2R520</accession>
<keyword evidence="2" id="KW-1185">Reference proteome</keyword>
<dbReference type="EMBL" id="JACGLT010000017">
    <property type="protein sequence ID" value="MBA6154288.1"/>
    <property type="molecule type" value="Genomic_DNA"/>
</dbReference>
<name>A0A7W2R520_9FLAO</name>
<dbReference type="InterPro" id="IPR025384">
    <property type="entry name" value="DUF4298"/>
</dbReference>
<comment type="caution">
    <text evidence="1">The sequence shown here is derived from an EMBL/GenBank/DDBJ whole genome shotgun (WGS) entry which is preliminary data.</text>
</comment>
<dbReference type="RefSeq" id="WP_182206567.1">
    <property type="nucleotide sequence ID" value="NZ_JACGLT010000017.1"/>
</dbReference>
<dbReference type="AlphaFoldDB" id="A0A7W2R520"/>
<evidence type="ECO:0000313" key="1">
    <source>
        <dbReference type="EMBL" id="MBA6154288.1"/>
    </source>
</evidence>
<dbReference type="Pfam" id="PF14131">
    <property type="entry name" value="DUF4298"/>
    <property type="match status" value="1"/>
</dbReference>
<gene>
    <name evidence="1" type="ORF">H3Z82_16295</name>
</gene>
<proteinExistence type="predicted"/>
<organism evidence="1 2">
    <name type="scientific">Gelidibacter maritimus</name>
    <dbReference type="NCBI Taxonomy" id="2761487"/>
    <lineage>
        <taxon>Bacteria</taxon>
        <taxon>Pseudomonadati</taxon>
        <taxon>Bacteroidota</taxon>
        <taxon>Flavobacteriia</taxon>
        <taxon>Flavobacteriales</taxon>
        <taxon>Flavobacteriaceae</taxon>
        <taxon>Gelidibacter</taxon>
    </lineage>
</organism>
<evidence type="ECO:0000313" key="2">
    <source>
        <dbReference type="Proteomes" id="UP000541857"/>
    </source>
</evidence>
<protein>
    <submittedName>
        <fullName evidence="1">DUF4298 domain-containing protein</fullName>
    </submittedName>
</protein>
<dbReference type="Proteomes" id="UP000541857">
    <property type="component" value="Unassembled WGS sequence"/>
</dbReference>
<reference evidence="1 2" key="1">
    <citation type="submission" date="2020-07" db="EMBL/GenBank/DDBJ databases">
        <title>Bacterium isolated from marine sediment.</title>
        <authorList>
            <person name="Shang D."/>
        </authorList>
    </citation>
    <scope>NUCLEOTIDE SEQUENCE [LARGE SCALE GENOMIC DNA]</scope>
    <source>
        <strain evidence="1 2">F6074</strain>
    </source>
</reference>
<sequence length="98" mass="11390">MKNTIDRIMKMEKILDELTLVVEKSDKAMNDLEDSLIDLNTLKTYYESQYIKDVMADKNKEIPQDLKRGVLSEDAVHMLLTDLVELSDKMAKLSKKIR</sequence>